<name>A0A270MX84_STEMA</name>
<protein>
    <submittedName>
        <fullName evidence="1">Uncharacterized protein</fullName>
    </submittedName>
</protein>
<keyword evidence="1" id="KW-0614">Plasmid</keyword>
<organism evidence="1 3">
    <name type="scientific">Stenotrophomonas maltophilia</name>
    <name type="common">Pseudomonas maltophilia</name>
    <name type="synonym">Xanthomonas maltophilia</name>
    <dbReference type="NCBI Taxonomy" id="40324"/>
    <lineage>
        <taxon>Bacteria</taxon>
        <taxon>Pseudomonadati</taxon>
        <taxon>Pseudomonadota</taxon>
        <taxon>Gammaproteobacteria</taxon>
        <taxon>Lysobacterales</taxon>
        <taxon>Lysobacteraceae</taxon>
        <taxon>Stenotrophomonas</taxon>
        <taxon>Stenotrophomonas maltophilia group</taxon>
    </lineage>
</organism>
<gene>
    <name evidence="2" type="ORF">CEK00_20995</name>
    <name evidence="1" type="ORF">CEK00_22555</name>
</gene>
<dbReference type="AlphaFoldDB" id="A0A270MX84"/>
<sequence>MNNLAETLAGIRSPLDRLQHALAQDLNLGKSKLETDFRVAYPVLEQHLIQRMRKRLVMERFNAAYGYKLNQAQFRKLLNAERERRKEAGDVLICTGCICTGCGRPFDEQAATDQGEDE</sequence>
<accession>A0A270MX84</accession>
<comment type="caution">
    <text evidence="1">The sequence shown here is derived from an EMBL/GenBank/DDBJ whole genome shotgun (WGS) entry which is preliminary data.</text>
</comment>
<geneLocation type="plasmid" evidence="1">
    <name>unnamed1</name>
</geneLocation>
<dbReference type="EMBL" id="NJGC01000153">
    <property type="protein sequence ID" value="PAM64437.1"/>
    <property type="molecule type" value="Genomic_DNA"/>
</dbReference>
<reference evidence="1 3" key="1">
    <citation type="submission" date="2017-06" db="EMBL/GenBank/DDBJ databases">
        <title>Genome sequencing and assembly of Stenotrophomonas maltophilia DF07.</title>
        <authorList>
            <person name="Iyer R."/>
        </authorList>
    </citation>
    <scope>NUCLEOTIDE SEQUENCE [LARGE SCALE GENOMIC DNA]</scope>
    <source>
        <strain evidence="1 3">DF07</strain>
        <plasmid evidence="1">unnamed1</plasmid>
    </source>
</reference>
<evidence type="ECO:0000313" key="1">
    <source>
        <dbReference type="EMBL" id="PAM64437.1"/>
    </source>
</evidence>
<dbReference type="RefSeq" id="WP_095379453.1">
    <property type="nucleotide sequence ID" value="NZ_NJGC01000046.1"/>
</dbReference>
<dbReference type="Proteomes" id="UP000216433">
    <property type="component" value="Unassembled WGS sequence"/>
</dbReference>
<evidence type="ECO:0000313" key="2">
    <source>
        <dbReference type="EMBL" id="PAM66641.1"/>
    </source>
</evidence>
<evidence type="ECO:0000313" key="3">
    <source>
        <dbReference type="Proteomes" id="UP000216433"/>
    </source>
</evidence>
<dbReference type="EMBL" id="NJGC01000046">
    <property type="protein sequence ID" value="PAM66641.1"/>
    <property type="molecule type" value="Genomic_DNA"/>
</dbReference>
<proteinExistence type="predicted"/>